<evidence type="ECO:0000256" key="1">
    <source>
        <dbReference type="SAM" id="SignalP"/>
    </source>
</evidence>
<feature type="chain" id="PRO_5031092085" evidence="1">
    <location>
        <begin position="21"/>
        <end position="192"/>
    </location>
</feature>
<reference evidence="2" key="1">
    <citation type="submission" date="2021-01" db="EMBL/GenBank/DDBJ databases">
        <authorList>
            <person name="Corre E."/>
            <person name="Pelletier E."/>
            <person name="Niang G."/>
            <person name="Scheremetjew M."/>
            <person name="Finn R."/>
            <person name="Kale V."/>
            <person name="Holt S."/>
            <person name="Cochrane G."/>
            <person name="Meng A."/>
            <person name="Brown T."/>
            <person name="Cohen L."/>
        </authorList>
    </citation>
    <scope>NUCLEOTIDE SEQUENCE</scope>
    <source>
        <strain evidence="2">UTEX LB 2760</strain>
    </source>
</reference>
<dbReference type="AlphaFoldDB" id="A0A7S0G6Z0"/>
<sequence length="192" mass="21081">MMRVVVFVALSLTLLGASRAARETCVSELESRDYTGDGLRADLVDDSFNLLGTVVVSLVPRKDGQCFRVEFASQREGASFLKLRAGMFTQGENLPTGKERFTRRKQVAELISDRVVNASMDICPDRIQVLGSPCCGLLSFFAFAVMRVRVGNGTDAAVRAFLVPSAETIQHCSVPDTNKPFRYVCTLENSCE</sequence>
<protein>
    <submittedName>
        <fullName evidence="2">Uncharacterized protein</fullName>
    </submittedName>
</protein>
<name>A0A7S0G6Z0_9RHOD</name>
<proteinExistence type="predicted"/>
<feature type="signal peptide" evidence="1">
    <location>
        <begin position="1"/>
        <end position="20"/>
    </location>
</feature>
<evidence type="ECO:0000313" key="2">
    <source>
        <dbReference type="EMBL" id="CAD8402045.1"/>
    </source>
</evidence>
<gene>
    <name evidence="2" type="ORF">RMAR0315_LOCUS12049</name>
</gene>
<organism evidence="2">
    <name type="scientific">Rhodosorus marinus</name>
    <dbReference type="NCBI Taxonomy" id="101924"/>
    <lineage>
        <taxon>Eukaryota</taxon>
        <taxon>Rhodophyta</taxon>
        <taxon>Stylonematophyceae</taxon>
        <taxon>Stylonematales</taxon>
        <taxon>Stylonemataceae</taxon>
        <taxon>Rhodosorus</taxon>
    </lineage>
</organism>
<dbReference type="EMBL" id="HBEK01021934">
    <property type="protein sequence ID" value="CAD8402045.1"/>
    <property type="molecule type" value="Transcribed_RNA"/>
</dbReference>
<keyword evidence="1" id="KW-0732">Signal</keyword>
<accession>A0A7S0G6Z0</accession>